<dbReference type="RefSeq" id="XP_044542154.1">
    <property type="nucleotide sequence ID" value="XM_044688841.1"/>
</dbReference>
<comment type="caution">
    <text evidence="1">The sequence shown here is derived from an EMBL/GenBank/DDBJ whole genome shotgun (WGS) entry which is preliminary data.</text>
</comment>
<sequence>MTIKARHRQMLSDFSEMIDLVFECHKKGSSLTLEIIETKESNAQNFLKLKRSNKSGKNETKYKLILQVDQSMMESIPFLPLLFMIELPQKLHGMSLSKITEKIFCPFSERLSVLDGRNLDYIMMNPETYLIEEPSLHLRSVCDDAIYKMKDKSAQYAPEVVIHHREHFLLKEFGFNHSRFYEYGVSLNESNDYIYTDNTDPNGCSFLNATYVIPDRYRYLRLVFEECVEINLPYVNERDSKRGHFKSYIYVRGNVRELEESKTGQTATSNIGIQHLSTWKRLFILSQPRGWINHFKF</sequence>
<dbReference type="Proteomes" id="UP000816034">
    <property type="component" value="Unassembled WGS sequence"/>
</dbReference>
<dbReference type="GeneID" id="68105464"/>
<proteinExistence type="predicted"/>
<gene>
    <name evidence="1" type="ORF">C9374_013010</name>
</gene>
<name>A0AA88KBC1_NAELO</name>
<reference evidence="1 2" key="1">
    <citation type="journal article" date="2018" name="BMC Genomics">
        <title>The genome of Naegleria lovaniensis, the basis for a comparative approach to unravel pathogenicity factors of the human pathogenic amoeba N. fowleri.</title>
        <authorList>
            <person name="Liechti N."/>
            <person name="Schurch N."/>
            <person name="Bruggmann R."/>
            <person name="Wittwer M."/>
        </authorList>
    </citation>
    <scope>NUCLEOTIDE SEQUENCE [LARGE SCALE GENOMIC DNA]</scope>
    <source>
        <strain evidence="1 2">ATCC 30569</strain>
    </source>
</reference>
<protein>
    <submittedName>
        <fullName evidence="1">Uncharacterized protein</fullName>
    </submittedName>
</protein>
<organism evidence="1 2">
    <name type="scientific">Naegleria lovaniensis</name>
    <name type="common">Amoeba</name>
    <dbReference type="NCBI Taxonomy" id="51637"/>
    <lineage>
        <taxon>Eukaryota</taxon>
        <taxon>Discoba</taxon>
        <taxon>Heterolobosea</taxon>
        <taxon>Tetramitia</taxon>
        <taxon>Eutetramitia</taxon>
        <taxon>Vahlkampfiidae</taxon>
        <taxon>Naegleria</taxon>
    </lineage>
</organism>
<evidence type="ECO:0000313" key="1">
    <source>
        <dbReference type="EMBL" id="KAG2372980.1"/>
    </source>
</evidence>
<dbReference type="AlphaFoldDB" id="A0AA88KBC1"/>
<dbReference type="EMBL" id="PYSW02000063">
    <property type="protein sequence ID" value="KAG2372980.1"/>
    <property type="molecule type" value="Genomic_DNA"/>
</dbReference>
<keyword evidence="2" id="KW-1185">Reference proteome</keyword>
<evidence type="ECO:0000313" key="2">
    <source>
        <dbReference type="Proteomes" id="UP000816034"/>
    </source>
</evidence>
<accession>A0AA88KBC1</accession>